<dbReference type="PANTHER" id="PTHR30151:SF0">
    <property type="entry name" value="ABC TRANSPORTER PERMEASE PROTEIN MJ0413-RELATED"/>
    <property type="match status" value="1"/>
</dbReference>
<dbReference type="CDD" id="cd06261">
    <property type="entry name" value="TM_PBP2"/>
    <property type="match status" value="1"/>
</dbReference>
<dbReference type="InterPro" id="IPR000515">
    <property type="entry name" value="MetI-like"/>
</dbReference>
<dbReference type="InterPro" id="IPR035906">
    <property type="entry name" value="MetI-like_sf"/>
</dbReference>
<feature type="transmembrane region" description="Helical" evidence="7">
    <location>
        <begin position="88"/>
        <end position="109"/>
    </location>
</feature>
<evidence type="ECO:0000256" key="1">
    <source>
        <dbReference type="ARBA" id="ARBA00004651"/>
    </source>
</evidence>
<proteinExistence type="inferred from homology"/>
<feature type="transmembrane region" description="Helical" evidence="7">
    <location>
        <begin position="189"/>
        <end position="219"/>
    </location>
</feature>
<evidence type="ECO:0000256" key="7">
    <source>
        <dbReference type="RuleBase" id="RU363032"/>
    </source>
</evidence>
<comment type="caution">
    <text evidence="9">The sequence shown here is derived from an EMBL/GenBank/DDBJ whole genome shotgun (WGS) entry which is preliminary data.</text>
</comment>
<dbReference type="EMBL" id="JACHEP010000015">
    <property type="protein sequence ID" value="MBB5325386.1"/>
    <property type="molecule type" value="Genomic_DNA"/>
</dbReference>
<evidence type="ECO:0000256" key="5">
    <source>
        <dbReference type="ARBA" id="ARBA00022989"/>
    </source>
</evidence>
<organism evidence="9 10">
    <name type="scientific">Anoxybacteroides tepidamans</name>
    <dbReference type="NCBI Taxonomy" id="265948"/>
    <lineage>
        <taxon>Bacteria</taxon>
        <taxon>Bacillati</taxon>
        <taxon>Bacillota</taxon>
        <taxon>Bacilli</taxon>
        <taxon>Bacillales</taxon>
        <taxon>Anoxybacillaceae</taxon>
        <taxon>Anoxybacteroides</taxon>
    </lineage>
</organism>
<keyword evidence="6 7" id="KW-0472">Membrane</keyword>
<evidence type="ECO:0000313" key="10">
    <source>
        <dbReference type="Proteomes" id="UP000520011"/>
    </source>
</evidence>
<accession>A0A7W8IRG9</accession>
<keyword evidence="5 7" id="KW-1133">Transmembrane helix</keyword>
<dbReference type="Proteomes" id="UP000520011">
    <property type="component" value="Unassembled WGS sequence"/>
</dbReference>
<feature type="transmembrane region" description="Helical" evidence="7">
    <location>
        <begin position="245"/>
        <end position="266"/>
    </location>
</feature>
<comment type="subcellular location">
    <subcellularLocation>
        <location evidence="1 7">Cell membrane</location>
        <topology evidence="1 7">Multi-pass membrane protein</topology>
    </subcellularLocation>
</comment>
<dbReference type="AlphaFoldDB" id="A0A7W8IRG9"/>
<name>A0A7W8IRG9_9BACL</name>
<evidence type="ECO:0000256" key="3">
    <source>
        <dbReference type="ARBA" id="ARBA00022475"/>
    </source>
</evidence>
<evidence type="ECO:0000256" key="4">
    <source>
        <dbReference type="ARBA" id="ARBA00022692"/>
    </source>
</evidence>
<feature type="domain" description="ABC transmembrane type-1" evidence="8">
    <location>
        <begin position="79"/>
        <end position="267"/>
    </location>
</feature>
<gene>
    <name evidence="9" type="ORF">HNQ34_002487</name>
</gene>
<dbReference type="GO" id="GO:0055085">
    <property type="term" value="P:transmembrane transport"/>
    <property type="evidence" value="ECO:0007669"/>
    <property type="project" value="InterPro"/>
</dbReference>
<keyword evidence="4 7" id="KW-0812">Transmembrane</keyword>
<keyword evidence="10" id="KW-1185">Reference proteome</keyword>
<dbReference type="Gene3D" id="1.10.3720.10">
    <property type="entry name" value="MetI-like"/>
    <property type="match status" value="1"/>
</dbReference>
<protein>
    <submittedName>
        <fullName evidence="9">Sulfonate transport system permease protein</fullName>
    </submittedName>
</protein>
<evidence type="ECO:0000256" key="6">
    <source>
        <dbReference type="ARBA" id="ARBA00023136"/>
    </source>
</evidence>
<sequence>MENTIIKQEKSYAVSSNTKKEKGWDLQKQLQALPIIMFFIIWEGFTRLNMHFSFVNPVFFPPPSLILINGWELYKSGILFQSVLSSTIRIFIGFVLGASFAVIIALLMGRMKKIEFWFTPIFNMIGPIPALALLPLFIIWFGIGEIPKIVLIAWTTFFPVMTNTLDGIKSVNSSFIRSALSLGAKEHQIYTKIIIPSTLPSIMAGCQISLGLAFSALIVSEMMGAKNGLGYIIVDARNYMKMLNMYVAIVLIGLEYSFFALVFKLIEKKLLSWRIGGFHHAVEK</sequence>
<reference evidence="9 10" key="1">
    <citation type="submission" date="2020-08" db="EMBL/GenBank/DDBJ databases">
        <title>Genomic Encyclopedia of Type Strains, Phase IV (KMG-IV): sequencing the most valuable type-strain genomes for metagenomic binning, comparative biology and taxonomic classification.</title>
        <authorList>
            <person name="Goeker M."/>
        </authorList>
    </citation>
    <scope>NUCLEOTIDE SEQUENCE [LARGE SCALE GENOMIC DNA]</scope>
    <source>
        <strain evidence="9 10">DSM 16325</strain>
    </source>
</reference>
<dbReference type="PROSITE" id="PS50928">
    <property type="entry name" value="ABC_TM1"/>
    <property type="match status" value="1"/>
</dbReference>
<feature type="transmembrane region" description="Helical" evidence="7">
    <location>
        <begin position="121"/>
        <end position="143"/>
    </location>
</feature>
<evidence type="ECO:0000313" key="9">
    <source>
        <dbReference type="EMBL" id="MBB5325386.1"/>
    </source>
</evidence>
<dbReference type="GO" id="GO:0005886">
    <property type="term" value="C:plasma membrane"/>
    <property type="evidence" value="ECO:0007669"/>
    <property type="project" value="UniProtKB-SubCell"/>
</dbReference>
<evidence type="ECO:0000259" key="8">
    <source>
        <dbReference type="PROSITE" id="PS50928"/>
    </source>
</evidence>
<dbReference type="SUPFAM" id="SSF161098">
    <property type="entry name" value="MetI-like"/>
    <property type="match status" value="1"/>
</dbReference>
<dbReference type="RefSeq" id="WP_183254878.1">
    <property type="nucleotide sequence ID" value="NZ_JACHEP010000015.1"/>
</dbReference>
<dbReference type="PANTHER" id="PTHR30151">
    <property type="entry name" value="ALKANE SULFONATE ABC TRANSPORTER-RELATED, MEMBRANE SUBUNIT"/>
    <property type="match status" value="1"/>
</dbReference>
<keyword evidence="2 7" id="KW-0813">Transport</keyword>
<keyword evidence="3" id="KW-1003">Cell membrane</keyword>
<comment type="similarity">
    <text evidence="7">Belongs to the binding-protein-dependent transport system permease family.</text>
</comment>
<dbReference type="Pfam" id="PF00528">
    <property type="entry name" value="BPD_transp_1"/>
    <property type="match status" value="1"/>
</dbReference>
<evidence type="ECO:0000256" key="2">
    <source>
        <dbReference type="ARBA" id="ARBA00022448"/>
    </source>
</evidence>